<name>A0AAV4KDF3_9ACTN</name>
<comment type="caution">
    <text evidence="1">The sequence shown here is derived from an EMBL/GenBank/DDBJ whole genome shotgun (WGS) entry which is preliminary data.</text>
</comment>
<evidence type="ECO:0000313" key="1">
    <source>
        <dbReference type="EMBL" id="GGR04651.1"/>
    </source>
</evidence>
<protein>
    <submittedName>
        <fullName evidence="1">Uncharacterized protein</fullName>
    </submittedName>
</protein>
<dbReference type="AlphaFoldDB" id="A0AAV4KDF3"/>
<organism evidence="1 2">
    <name type="scientific">Streptomyces cinereoruber</name>
    <dbReference type="NCBI Taxonomy" id="67260"/>
    <lineage>
        <taxon>Bacteria</taxon>
        <taxon>Bacillati</taxon>
        <taxon>Actinomycetota</taxon>
        <taxon>Actinomycetes</taxon>
        <taxon>Kitasatosporales</taxon>
        <taxon>Streptomycetaceae</taxon>
        <taxon>Streptomyces</taxon>
    </lineage>
</organism>
<reference evidence="1 2" key="1">
    <citation type="journal article" date="2014" name="Int. J. Syst. Evol. Microbiol.">
        <title>Complete genome sequence of Corynebacterium casei LMG S-19264T (=DSM 44701T), isolated from a smear-ripened cheese.</title>
        <authorList>
            <consortium name="US DOE Joint Genome Institute (JGI-PGF)"/>
            <person name="Walter F."/>
            <person name="Albersmeier A."/>
            <person name="Kalinowski J."/>
            <person name="Ruckert C."/>
        </authorList>
    </citation>
    <scope>NUCLEOTIDE SEQUENCE [LARGE SCALE GENOMIC DNA]</scope>
    <source>
        <strain evidence="1 2">JCM 4205</strain>
    </source>
</reference>
<accession>A0AAV4KDF3</accession>
<dbReference type="EMBL" id="BMSJ01000001">
    <property type="protein sequence ID" value="GGR04651.1"/>
    <property type="molecule type" value="Genomic_DNA"/>
</dbReference>
<proteinExistence type="predicted"/>
<gene>
    <name evidence="1" type="ORF">GCM10010497_02420</name>
</gene>
<sequence>MSAGSFEKSGALEAGFWEGEVPSAEPPSVWSPQAVSSMEPATAMAATAARREVRVLAAVVQRVERAVMVGFLRRIREMPGGHVRIFECRGLV</sequence>
<dbReference type="Proteomes" id="UP000642014">
    <property type="component" value="Unassembled WGS sequence"/>
</dbReference>
<evidence type="ECO:0000313" key="2">
    <source>
        <dbReference type="Proteomes" id="UP000642014"/>
    </source>
</evidence>